<dbReference type="InterPro" id="IPR007507">
    <property type="entry name" value="Glycos_transf_N"/>
</dbReference>
<dbReference type="Pfam" id="PF04413">
    <property type="entry name" value="Glycos_transf_N"/>
    <property type="match status" value="1"/>
</dbReference>
<evidence type="ECO:0000313" key="11">
    <source>
        <dbReference type="EMBL" id="QEE27600.1"/>
    </source>
</evidence>
<proteinExistence type="inferred from homology"/>
<reference evidence="11 12" key="1">
    <citation type="submission" date="2019-08" db="EMBL/GenBank/DDBJ databases">
        <title>Complete genome sequence of Terriglobus albidus strain ORNL.</title>
        <authorList>
            <person name="Podar M."/>
        </authorList>
    </citation>
    <scope>NUCLEOTIDE SEQUENCE [LARGE SCALE GENOMIC DNA]</scope>
    <source>
        <strain evidence="11 12">ORNL</strain>
    </source>
</reference>
<comment type="subcellular location">
    <subcellularLocation>
        <location evidence="9">Cell membrane</location>
    </subcellularLocation>
</comment>
<dbReference type="Gene3D" id="3.40.50.2000">
    <property type="entry name" value="Glycogen Phosphorylase B"/>
    <property type="match status" value="1"/>
</dbReference>
<dbReference type="AlphaFoldDB" id="A0A5B9EAC3"/>
<evidence type="ECO:0000256" key="8">
    <source>
        <dbReference type="PIRSR" id="PIRSR639901-2"/>
    </source>
</evidence>
<dbReference type="KEGG" id="talb:FTW19_06050"/>
<dbReference type="SUPFAM" id="SSF53756">
    <property type="entry name" value="UDP-Glycosyltransferase/glycogen phosphorylase"/>
    <property type="match status" value="1"/>
</dbReference>
<keyword evidence="9" id="KW-0448">Lipopolysaccharide biosynthesis</keyword>
<dbReference type="GO" id="GO:0009244">
    <property type="term" value="P:lipopolysaccharide core region biosynthetic process"/>
    <property type="evidence" value="ECO:0007669"/>
    <property type="project" value="UniProtKB-UniRule"/>
</dbReference>
<dbReference type="GO" id="GO:0009245">
    <property type="term" value="P:lipid A biosynthetic process"/>
    <property type="evidence" value="ECO:0007669"/>
    <property type="project" value="TreeGrafter"/>
</dbReference>
<evidence type="ECO:0000259" key="10">
    <source>
        <dbReference type="Pfam" id="PF04413"/>
    </source>
</evidence>
<comment type="catalytic activity">
    <reaction evidence="6 9">
        <text>lipid IVA (E. coli) + CMP-3-deoxy-beta-D-manno-octulosonate = alpha-Kdo-(2-&gt;6)-lipid IVA (E. coli) + CMP + H(+)</text>
        <dbReference type="Rhea" id="RHEA:28066"/>
        <dbReference type="ChEBI" id="CHEBI:15378"/>
        <dbReference type="ChEBI" id="CHEBI:58603"/>
        <dbReference type="ChEBI" id="CHEBI:60364"/>
        <dbReference type="ChEBI" id="CHEBI:60377"/>
        <dbReference type="ChEBI" id="CHEBI:85987"/>
        <dbReference type="EC" id="2.4.99.12"/>
    </reaction>
</comment>
<gene>
    <name evidence="11" type="ORF">FTW19_06050</name>
</gene>
<dbReference type="InterPro" id="IPR039901">
    <property type="entry name" value="Kdotransferase"/>
</dbReference>
<dbReference type="EMBL" id="CP042806">
    <property type="protein sequence ID" value="QEE27600.1"/>
    <property type="molecule type" value="Genomic_DNA"/>
</dbReference>
<dbReference type="PANTHER" id="PTHR42755">
    <property type="entry name" value="3-DEOXY-MANNO-OCTULOSONATE CYTIDYLYLTRANSFERASE"/>
    <property type="match status" value="1"/>
</dbReference>
<evidence type="ECO:0000256" key="1">
    <source>
        <dbReference type="ARBA" id="ARBA00004713"/>
    </source>
</evidence>
<dbReference type="InterPro" id="IPR038107">
    <property type="entry name" value="Glycos_transf_N_sf"/>
</dbReference>
<evidence type="ECO:0000256" key="9">
    <source>
        <dbReference type="RuleBase" id="RU365103"/>
    </source>
</evidence>
<comment type="pathway">
    <text evidence="1 9">Bacterial outer membrane biogenesis; LPS core biosynthesis.</text>
</comment>
<accession>A0A5B9EAC3</accession>
<evidence type="ECO:0000256" key="3">
    <source>
        <dbReference type="ARBA" id="ARBA00019077"/>
    </source>
</evidence>
<dbReference type="EC" id="2.4.99.12" evidence="2 9"/>
<sequence length="423" mass="46813">MMTIYRLAYVAALLLSAPYWLARMAMQRKYALSLRQRLGAVPDRVRQTAKRGNLIWLHAVSVGETLAATRLVEELERALPGYTAVISTTTAAGQALAKQRFGEDRVFYFPLDLRFAVRRYLEALQPRLMVLMESELWPCHLEECRRAGVPVVVANTRVSDRSFRRTQPVRRLWQWMTGSVGLLLAQSDEDARRLRALGARPDQVQTTGNLKYDIRVGTEMPITTLLRTHLTEGLPLLVAGSTLAGEEEKLIACWKQVQSAVIILAVRHPERFDGVAALLDQSGLKWMRLSVWRQTPQPIAPGMVLLLDSIGELASVYSLARVAFVGGSLFGAGGHNPLEPAQWSVPVVQGMSYENFRGPVDALRAADAIELVTVDRLCAGINELLFDATHAGAMGARARDVFDAQAGATARTVSAIVRMMERL</sequence>
<feature type="site" description="Transition state stabilizer" evidence="8">
    <location>
        <position position="211"/>
    </location>
</feature>
<dbReference type="Proteomes" id="UP000321820">
    <property type="component" value="Chromosome"/>
</dbReference>
<dbReference type="PANTHER" id="PTHR42755:SF1">
    <property type="entry name" value="3-DEOXY-D-MANNO-OCTULOSONIC ACID TRANSFERASE, MITOCHONDRIAL-RELATED"/>
    <property type="match status" value="1"/>
</dbReference>
<evidence type="ECO:0000256" key="2">
    <source>
        <dbReference type="ARBA" id="ARBA00012621"/>
    </source>
</evidence>
<feature type="domain" description="3-deoxy-D-manno-octulosonic-acid transferase N-terminal" evidence="10">
    <location>
        <begin position="34"/>
        <end position="214"/>
    </location>
</feature>
<protein>
    <recommendedName>
        <fullName evidence="3 9">3-deoxy-D-manno-octulosonic acid transferase</fullName>
        <shortName evidence="9">Kdo transferase</shortName>
        <ecNumber evidence="2 9">2.4.99.12</ecNumber>
    </recommendedName>
    <alternativeName>
        <fullName evidence="5 9">Lipid IV(A) 3-deoxy-D-manno-octulosonic acid transferase</fullName>
    </alternativeName>
</protein>
<dbReference type="Gene3D" id="3.40.50.11720">
    <property type="entry name" value="3-Deoxy-D-manno-octulosonic-acid transferase, N-terminal domain"/>
    <property type="match status" value="1"/>
</dbReference>
<dbReference type="GO" id="GO:0043842">
    <property type="term" value="F:Kdo transferase activity"/>
    <property type="evidence" value="ECO:0007669"/>
    <property type="project" value="UniProtKB-EC"/>
</dbReference>
<dbReference type="RefSeq" id="WP_147646791.1">
    <property type="nucleotide sequence ID" value="NZ_CP042806.1"/>
</dbReference>
<feature type="site" description="Transition state stabilizer" evidence="8">
    <location>
        <position position="133"/>
    </location>
</feature>
<organism evidence="11 12">
    <name type="scientific">Terriglobus albidus</name>
    <dbReference type="NCBI Taxonomy" id="1592106"/>
    <lineage>
        <taxon>Bacteria</taxon>
        <taxon>Pseudomonadati</taxon>
        <taxon>Acidobacteriota</taxon>
        <taxon>Terriglobia</taxon>
        <taxon>Terriglobales</taxon>
        <taxon>Acidobacteriaceae</taxon>
        <taxon>Terriglobus</taxon>
    </lineage>
</organism>
<keyword evidence="9" id="KW-0472">Membrane</keyword>
<name>A0A5B9EAC3_9BACT</name>
<evidence type="ECO:0000313" key="12">
    <source>
        <dbReference type="Proteomes" id="UP000321820"/>
    </source>
</evidence>
<comment type="similarity">
    <text evidence="9">Belongs to the glycosyltransferase group 1 family.</text>
</comment>
<comment type="function">
    <text evidence="9">Involved in lipopolysaccharide (LPS) biosynthesis. Catalyzes the transfer of 3-deoxy-D-manno-octulosonate (Kdo) residue(s) from CMP-Kdo to lipid IV(A), the tetraacyldisaccharide-1,4'-bisphosphate precursor of lipid A.</text>
</comment>
<evidence type="ECO:0000256" key="6">
    <source>
        <dbReference type="ARBA" id="ARBA00049183"/>
    </source>
</evidence>
<evidence type="ECO:0000256" key="5">
    <source>
        <dbReference type="ARBA" id="ARBA00031445"/>
    </source>
</evidence>
<keyword evidence="4 9" id="KW-0808">Transferase</keyword>
<dbReference type="GO" id="GO:0005886">
    <property type="term" value="C:plasma membrane"/>
    <property type="evidence" value="ECO:0007669"/>
    <property type="project" value="UniProtKB-SubCell"/>
</dbReference>
<evidence type="ECO:0000256" key="7">
    <source>
        <dbReference type="PIRSR" id="PIRSR639901-1"/>
    </source>
</evidence>
<evidence type="ECO:0000256" key="4">
    <source>
        <dbReference type="ARBA" id="ARBA00022679"/>
    </source>
</evidence>
<feature type="active site" description="Proton acceptor" evidence="7">
    <location>
        <position position="64"/>
    </location>
</feature>
<keyword evidence="12" id="KW-1185">Reference proteome</keyword>
<dbReference type="UniPathway" id="UPA00958"/>
<dbReference type="OrthoDB" id="9789797at2"/>
<keyword evidence="9" id="KW-1003">Cell membrane</keyword>